<evidence type="ECO:0000256" key="1">
    <source>
        <dbReference type="ARBA" id="ARBA00004123"/>
    </source>
</evidence>
<keyword evidence="4 8" id="KW-0371">Homeobox</keyword>
<feature type="domain" description="Homeobox" evidence="13">
    <location>
        <begin position="75"/>
        <end position="135"/>
    </location>
</feature>
<dbReference type="PROSITE" id="PS00027">
    <property type="entry name" value="HOMEOBOX_1"/>
    <property type="match status" value="1"/>
</dbReference>
<keyword evidence="3 8" id="KW-0238">DNA-binding</keyword>
<reference evidence="14" key="1">
    <citation type="journal article" date="2023" name="Nat. Commun.">
        <title>Diploid and tetraploid genomes of Acorus and the evolution of monocots.</title>
        <authorList>
            <person name="Ma L."/>
            <person name="Liu K.W."/>
            <person name="Li Z."/>
            <person name="Hsiao Y.Y."/>
            <person name="Qi Y."/>
            <person name="Fu T."/>
            <person name="Tang G.D."/>
            <person name="Zhang D."/>
            <person name="Sun W.H."/>
            <person name="Liu D.K."/>
            <person name="Li Y."/>
            <person name="Chen G.Z."/>
            <person name="Liu X.D."/>
            <person name="Liao X.Y."/>
            <person name="Jiang Y.T."/>
            <person name="Yu X."/>
            <person name="Hao Y."/>
            <person name="Huang J."/>
            <person name="Zhao X.W."/>
            <person name="Ke S."/>
            <person name="Chen Y.Y."/>
            <person name="Wu W.L."/>
            <person name="Hsu J.L."/>
            <person name="Lin Y.F."/>
            <person name="Huang M.D."/>
            <person name="Li C.Y."/>
            <person name="Huang L."/>
            <person name="Wang Z.W."/>
            <person name="Zhao X."/>
            <person name="Zhong W.Y."/>
            <person name="Peng D.H."/>
            <person name="Ahmad S."/>
            <person name="Lan S."/>
            <person name="Zhang J.S."/>
            <person name="Tsai W.C."/>
            <person name="Van de Peer Y."/>
            <person name="Liu Z.J."/>
        </authorList>
    </citation>
    <scope>NUCLEOTIDE SEQUENCE</scope>
    <source>
        <strain evidence="14">CP</strain>
    </source>
</reference>
<dbReference type="PROSITE" id="PS50071">
    <property type="entry name" value="HOMEOBOX_2"/>
    <property type="match status" value="1"/>
</dbReference>
<dbReference type="GO" id="GO:0045893">
    <property type="term" value="P:positive regulation of DNA-templated transcription"/>
    <property type="evidence" value="ECO:0007669"/>
    <property type="project" value="TreeGrafter"/>
</dbReference>
<evidence type="ECO:0000256" key="12">
    <source>
        <dbReference type="SAM" id="MobiDB-lite"/>
    </source>
</evidence>
<evidence type="ECO:0000256" key="8">
    <source>
        <dbReference type="PROSITE-ProRule" id="PRU00108"/>
    </source>
</evidence>
<dbReference type="InterPro" id="IPR009057">
    <property type="entry name" value="Homeodomain-like_sf"/>
</dbReference>
<evidence type="ECO:0000256" key="3">
    <source>
        <dbReference type="ARBA" id="ARBA00023125"/>
    </source>
</evidence>
<organism evidence="14 15">
    <name type="scientific">Acorus calamus</name>
    <name type="common">Sweet flag</name>
    <dbReference type="NCBI Taxonomy" id="4465"/>
    <lineage>
        <taxon>Eukaryota</taxon>
        <taxon>Viridiplantae</taxon>
        <taxon>Streptophyta</taxon>
        <taxon>Embryophyta</taxon>
        <taxon>Tracheophyta</taxon>
        <taxon>Spermatophyta</taxon>
        <taxon>Magnoliopsida</taxon>
        <taxon>Liliopsida</taxon>
        <taxon>Acoraceae</taxon>
        <taxon>Acorus</taxon>
    </lineage>
</organism>
<evidence type="ECO:0000256" key="6">
    <source>
        <dbReference type="ARBA" id="ARBA00023242"/>
    </source>
</evidence>
<dbReference type="InterPro" id="IPR003106">
    <property type="entry name" value="Leu_zip_homeo"/>
</dbReference>
<dbReference type="Pfam" id="PF00046">
    <property type="entry name" value="Homeodomain"/>
    <property type="match status" value="1"/>
</dbReference>
<dbReference type="SUPFAM" id="SSF46689">
    <property type="entry name" value="Homeodomain-like"/>
    <property type="match status" value="1"/>
</dbReference>
<comment type="similarity">
    <text evidence="7 10">Belongs to the HD-ZIP homeobox family. Class I subfamily.</text>
</comment>
<evidence type="ECO:0000313" key="15">
    <source>
        <dbReference type="Proteomes" id="UP001180020"/>
    </source>
</evidence>
<evidence type="ECO:0000256" key="10">
    <source>
        <dbReference type="RuleBase" id="RU369038"/>
    </source>
</evidence>
<dbReference type="InterPro" id="IPR017970">
    <property type="entry name" value="Homeobox_CS"/>
</dbReference>
<accession>A0AAV9E533</accession>
<reference evidence="14" key="2">
    <citation type="submission" date="2023-06" db="EMBL/GenBank/DDBJ databases">
        <authorList>
            <person name="Ma L."/>
            <person name="Liu K.-W."/>
            <person name="Li Z."/>
            <person name="Hsiao Y.-Y."/>
            <person name="Qi Y."/>
            <person name="Fu T."/>
            <person name="Tang G."/>
            <person name="Zhang D."/>
            <person name="Sun W.-H."/>
            <person name="Liu D.-K."/>
            <person name="Li Y."/>
            <person name="Chen G.-Z."/>
            <person name="Liu X.-D."/>
            <person name="Liao X.-Y."/>
            <person name="Jiang Y.-T."/>
            <person name="Yu X."/>
            <person name="Hao Y."/>
            <person name="Huang J."/>
            <person name="Zhao X.-W."/>
            <person name="Ke S."/>
            <person name="Chen Y.-Y."/>
            <person name="Wu W.-L."/>
            <person name="Hsu J.-L."/>
            <person name="Lin Y.-F."/>
            <person name="Huang M.-D."/>
            <person name="Li C.-Y."/>
            <person name="Huang L."/>
            <person name="Wang Z.-W."/>
            <person name="Zhao X."/>
            <person name="Zhong W.-Y."/>
            <person name="Peng D.-H."/>
            <person name="Ahmad S."/>
            <person name="Lan S."/>
            <person name="Zhang J.-S."/>
            <person name="Tsai W.-C."/>
            <person name="Van De Peer Y."/>
            <person name="Liu Z.-J."/>
        </authorList>
    </citation>
    <scope>NUCLEOTIDE SEQUENCE</scope>
    <source>
        <strain evidence="14">CP</strain>
        <tissue evidence="14">Leaves</tissue>
    </source>
</reference>
<name>A0AAV9E533_ACOCL</name>
<keyword evidence="5 10" id="KW-0804">Transcription</keyword>
<feature type="compositionally biased region" description="Basic and acidic residues" evidence="12">
    <location>
        <begin position="181"/>
        <end position="190"/>
    </location>
</feature>
<feature type="region of interest" description="Disordered" evidence="12">
    <location>
        <begin position="181"/>
        <end position="211"/>
    </location>
</feature>
<feature type="coiled-coil region" evidence="11">
    <location>
        <begin position="134"/>
        <end position="175"/>
    </location>
</feature>
<evidence type="ECO:0000256" key="11">
    <source>
        <dbReference type="SAM" id="Coils"/>
    </source>
</evidence>
<dbReference type="InterPro" id="IPR000047">
    <property type="entry name" value="HTH_motif"/>
</dbReference>
<dbReference type="PRINTS" id="PR00031">
    <property type="entry name" value="HTHREPRESSR"/>
</dbReference>
<feature type="DNA-binding region" description="Homeobox" evidence="8">
    <location>
        <begin position="77"/>
        <end position="136"/>
    </location>
</feature>
<dbReference type="InterPro" id="IPR001356">
    <property type="entry name" value="HD"/>
</dbReference>
<comment type="caution">
    <text evidence="14">The sequence shown here is derived from an EMBL/GenBank/DDBJ whole genome shotgun (WGS) entry which is preliminary data.</text>
</comment>
<evidence type="ECO:0000256" key="7">
    <source>
        <dbReference type="ARBA" id="ARBA00025748"/>
    </source>
</evidence>
<feature type="compositionally biased region" description="Polar residues" evidence="12">
    <location>
        <begin position="247"/>
        <end position="265"/>
    </location>
</feature>
<dbReference type="SMART" id="SM00389">
    <property type="entry name" value="HOX"/>
    <property type="match status" value="1"/>
</dbReference>
<dbReference type="GO" id="GO:0000981">
    <property type="term" value="F:DNA-binding transcription factor activity, RNA polymerase II-specific"/>
    <property type="evidence" value="ECO:0007669"/>
    <property type="project" value="UniProtKB-UniRule"/>
</dbReference>
<keyword evidence="2 10" id="KW-0805">Transcription regulation</keyword>
<dbReference type="Gene3D" id="1.10.10.60">
    <property type="entry name" value="Homeodomain-like"/>
    <property type="match status" value="1"/>
</dbReference>
<comment type="subcellular location">
    <subcellularLocation>
        <location evidence="1 8 9">Nucleus</location>
    </subcellularLocation>
</comment>
<protein>
    <recommendedName>
        <fullName evidence="10">Homeobox-leucine zipper protein</fullName>
    </recommendedName>
    <alternativeName>
        <fullName evidence="10">HD-ZIP protein</fullName>
    </alternativeName>
    <alternativeName>
        <fullName evidence="10">Homeodomain transcription factor</fullName>
    </alternativeName>
</protein>
<dbReference type="EMBL" id="JAUJYO010000010">
    <property type="protein sequence ID" value="KAK1307192.1"/>
    <property type="molecule type" value="Genomic_DNA"/>
</dbReference>
<comment type="function">
    <text evidence="10">Transcription factor.</text>
</comment>
<dbReference type="InterPro" id="IPR045224">
    <property type="entry name" value="HDZip_class_I_plant"/>
</dbReference>
<evidence type="ECO:0000313" key="14">
    <source>
        <dbReference type="EMBL" id="KAK1307192.1"/>
    </source>
</evidence>
<dbReference type="CDD" id="cd00086">
    <property type="entry name" value="homeodomain"/>
    <property type="match status" value="1"/>
</dbReference>
<sequence>MAGRSSSRYGGSNKSTVVEGFTSETIEALLVSGSSSGFHGSMVNFQEVQGHTPDRTFYLPHDPEDVADDDFDECAHQPEKKRRLSSEQVQFLERSFENENKLEPERKVQLAKDLGLQPRQVAIWFQNRRARWKTKQLQKDYDALKASYDGLKADYDCLLNEKEKLKTEVILYTEKLLRREQERGNTDPNDHASLAKQVPNSVSTTNQEAEPPVLLTCKQEDLSSINSDVLDADSPCSPPFDPVDSSMHPSSTTHRMMKSPSSQSLKKTTQASAIMDYPLMSITSGYGLDCVIFM</sequence>
<evidence type="ECO:0000259" key="13">
    <source>
        <dbReference type="PROSITE" id="PS50071"/>
    </source>
</evidence>
<dbReference type="FunFam" id="1.10.10.60:FF:000159">
    <property type="entry name" value="Homeobox-leucine zipper protein HAT5"/>
    <property type="match status" value="1"/>
</dbReference>
<dbReference type="AlphaFoldDB" id="A0AAV9E533"/>
<evidence type="ECO:0000256" key="4">
    <source>
        <dbReference type="ARBA" id="ARBA00023155"/>
    </source>
</evidence>
<dbReference type="GO" id="GO:0042802">
    <property type="term" value="F:identical protein binding"/>
    <property type="evidence" value="ECO:0007669"/>
    <property type="project" value="UniProtKB-ARBA"/>
</dbReference>
<feature type="region of interest" description="Disordered" evidence="12">
    <location>
        <begin position="236"/>
        <end position="265"/>
    </location>
</feature>
<evidence type="ECO:0000256" key="2">
    <source>
        <dbReference type="ARBA" id="ARBA00023015"/>
    </source>
</evidence>
<gene>
    <name evidence="14" type="primary">HOX16</name>
    <name evidence="14" type="ORF">QJS10_CPA10g00582</name>
</gene>
<dbReference type="PANTHER" id="PTHR24326:SF606">
    <property type="entry name" value="HOMEOBOX-LEUCINE ZIPPER PROTEIN ATHB-54"/>
    <property type="match status" value="1"/>
</dbReference>
<evidence type="ECO:0000256" key="5">
    <source>
        <dbReference type="ARBA" id="ARBA00023163"/>
    </source>
</evidence>
<dbReference type="Proteomes" id="UP001180020">
    <property type="component" value="Unassembled WGS sequence"/>
</dbReference>
<dbReference type="GO" id="GO:0043565">
    <property type="term" value="F:sequence-specific DNA binding"/>
    <property type="evidence" value="ECO:0007669"/>
    <property type="project" value="InterPro"/>
</dbReference>
<evidence type="ECO:0000256" key="9">
    <source>
        <dbReference type="RuleBase" id="RU000682"/>
    </source>
</evidence>
<keyword evidence="6 8" id="KW-0539">Nucleus</keyword>
<proteinExistence type="inferred from homology"/>
<dbReference type="PANTHER" id="PTHR24326">
    <property type="entry name" value="HOMEOBOX-LEUCINE ZIPPER PROTEIN"/>
    <property type="match status" value="1"/>
</dbReference>
<keyword evidence="15" id="KW-1185">Reference proteome</keyword>
<feature type="compositionally biased region" description="Polar residues" evidence="12">
    <location>
        <begin position="198"/>
        <end position="208"/>
    </location>
</feature>
<dbReference type="Pfam" id="PF02183">
    <property type="entry name" value="HALZ"/>
    <property type="match status" value="1"/>
</dbReference>
<keyword evidence="11" id="KW-0175">Coiled coil</keyword>
<dbReference type="GO" id="GO:0005634">
    <property type="term" value="C:nucleus"/>
    <property type="evidence" value="ECO:0007669"/>
    <property type="project" value="UniProtKB-SubCell"/>
</dbReference>